<gene>
    <name evidence="4" type="ORF">ACFQQG_07325</name>
</gene>
<evidence type="ECO:0000259" key="3">
    <source>
        <dbReference type="SMART" id="SM00822"/>
    </source>
</evidence>
<evidence type="ECO:0000313" key="5">
    <source>
        <dbReference type="Proteomes" id="UP001596445"/>
    </source>
</evidence>
<dbReference type="Pfam" id="PF13561">
    <property type="entry name" value="adh_short_C2"/>
    <property type="match status" value="1"/>
</dbReference>
<feature type="domain" description="Ketoreductase" evidence="3">
    <location>
        <begin position="9"/>
        <end position="194"/>
    </location>
</feature>
<keyword evidence="2" id="KW-0560">Oxidoreductase</keyword>
<dbReference type="EMBL" id="JBHSZI010000001">
    <property type="protein sequence ID" value="MFC7058017.1"/>
    <property type="molecule type" value="Genomic_DNA"/>
</dbReference>
<dbReference type="FunFam" id="3.40.50.720:FF:000084">
    <property type="entry name" value="Short-chain dehydrogenase reductase"/>
    <property type="match status" value="1"/>
</dbReference>
<dbReference type="Gene3D" id="3.40.50.720">
    <property type="entry name" value="NAD(P)-binding Rossmann-like Domain"/>
    <property type="match status" value="1"/>
</dbReference>
<sequence>MSQPDLSGEVAVVTGGSSGIGREICLSLADAGADIVVADLRTEPRTGGTPTHERITQETDSDARFVDCDVTEQDDRQTVATTAAEMGGADVLVNNAGIFRGEEFSEVTEEEFDQLMAVNVKAVYFLTQALIDQLLDEGGRVINLSSVAGLEGSGDFVSYCTSKGAVRLMTYSLADKYGPEGVRVNAIHPGIIETSMVTEDVPIIGGESEEAFLQTVPMREFGQPEDIADAALYLASDQSGYVNGESLVVDGGSTHT</sequence>
<evidence type="ECO:0000256" key="1">
    <source>
        <dbReference type="ARBA" id="ARBA00006484"/>
    </source>
</evidence>
<dbReference type="CDD" id="cd05233">
    <property type="entry name" value="SDR_c"/>
    <property type="match status" value="1"/>
</dbReference>
<dbReference type="NCBIfam" id="NF005559">
    <property type="entry name" value="PRK07231.1"/>
    <property type="match status" value="1"/>
</dbReference>
<keyword evidence="5" id="KW-1185">Reference proteome</keyword>
<organism evidence="4 5">
    <name type="scientific">Halovenus salina</name>
    <dbReference type="NCBI Taxonomy" id="1510225"/>
    <lineage>
        <taxon>Archaea</taxon>
        <taxon>Methanobacteriati</taxon>
        <taxon>Methanobacteriota</taxon>
        <taxon>Stenosarchaea group</taxon>
        <taxon>Halobacteria</taxon>
        <taxon>Halobacteriales</taxon>
        <taxon>Haloarculaceae</taxon>
        <taxon>Halovenus</taxon>
    </lineage>
</organism>
<dbReference type="GeneID" id="76629970"/>
<evidence type="ECO:0000256" key="2">
    <source>
        <dbReference type="ARBA" id="ARBA00023002"/>
    </source>
</evidence>
<protein>
    <submittedName>
        <fullName evidence="4">SDR family oxidoreductase</fullName>
    </submittedName>
</protein>
<comment type="caution">
    <text evidence="4">The sequence shown here is derived from an EMBL/GenBank/DDBJ whole genome shotgun (WGS) entry which is preliminary data.</text>
</comment>
<dbReference type="AlphaFoldDB" id="A0ABD5VZ44"/>
<dbReference type="InterPro" id="IPR036291">
    <property type="entry name" value="NAD(P)-bd_dom_sf"/>
</dbReference>
<proteinExistence type="inferred from homology"/>
<dbReference type="GO" id="GO:0016491">
    <property type="term" value="F:oxidoreductase activity"/>
    <property type="evidence" value="ECO:0007669"/>
    <property type="project" value="UniProtKB-KW"/>
</dbReference>
<dbReference type="PANTHER" id="PTHR43639">
    <property type="entry name" value="OXIDOREDUCTASE, SHORT-CHAIN DEHYDROGENASE/REDUCTASE FAMILY (AFU_ORTHOLOGUE AFUA_5G02870)"/>
    <property type="match status" value="1"/>
</dbReference>
<accession>A0ABD5VZ44</accession>
<dbReference type="InterPro" id="IPR057326">
    <property type="entry name" value="KR_dom"/>
</dbReference>
<name>A0ABD5VZ44_9EURY</name>
<dbReference type="Proteomes" id="UP001596445">
    <property type="component" value="Unassembled WGS sequence"/>
</dbReference>
<comment type="similarity">
    <text evidence="1">Belongs to the short-chain dehydrogenases/reductases (SDR) family.</text>
</comment>
<dbReference type="SUPFAM" id="SSF51735">
    <property type="entry name" value="NAD(P)-binding Rossmann-fold domains"/>
    <property type="match status" value="1"/>
</dbReference>
<dbReference type="InterPro" id="IPR002347">
    <property type="entry name" value="SDR_fam"/>
</dbReference>
<dbReference type="RefSeq" id="WP_267163826.1">
    <property type="nucleotide sequence ID" value="NZ_CP112972.1"/>
</dbReference>
<dbReference type="PROSITE" id="PS00061">
    <property type="entry name" value="ADH_SHORT"/>
    <property type="match status" value="1"/>
</dbReference>
<dbReference type="PRINTS" id="PR00080">
    <property type="entry name" value="SDRFAMILY"/>
</dbReference>
<dbReference type="PRINTS" id="PR00081">
    <property type="entry name" value="GDHRDH"/>
</dbReference>
<reference evidence="4 5" key="1">
    <citation type="journal article" date="2019" name="Int. J. Syst. Evol. Microbiol.">
        <title>The Global Catalogue of Microorganisms (GCM) 10K type strain sequencing project: providing services to taxonomists for standard genome sequencing and annotation.</title>
        <authorList>
            <consortium name="The Broad Institute Genomics Platform"/>
            <consortium name="The Broad Institute Genome Sequencing Center for Infectious Disease"/>
            <person name="Wu L."/>
            <person name="Ma J."/>
        </authorList>
    </citation>
    <scope>NUCLEOTIDE SEQUENCE [LARGE SCALE GENOMIC DNA]</scope>
    <source>
        <strain evidence="4 5">JCM 30072</strain>
    </source>
</reference>
<dbReference type="PANTHER" id="PTHR43639:SF1">
    <property type="entry name" value="SHORT-CHAIN DEHYDROGENASE_REDUCTASE FAMILY PROTEIN"/>
    <property type="match status" value="1"/>
</dbReference>
<dbReference type="InterPro" id="IPR020904">
    <property type="entry name" value="Sc_DH/Rdtase_CS"/>
</dbReference>
<evidence type="ECO:0000313" key="4">
    <source>
        <dbReference type="EMBL" id="MFC7058017.1"/>
    </source>
</evidence>
<dbReference type="SMART" id="SM00822">
    <property type="entry name" value="PKS_KR"/>
    <property type="match status" value="1"/>
</dbReference>